<keyword evidence="1" id="KW-0547">Nucleotide-binding</keyword>
<evidence type="ECO:0000256" key="3">
    <source>
        <dbReference type="SAM" id="MobiDB-lite"/>
    </source>
</evidence>
<dbReference type="EMBL" id="CDMY01000086">
    <property type="protein sequence ID" value="CEL92507.1"/>
    <property type="molecule type" value="Genomic_DNA"/>
</dbReference>
<protein>
    <recommendedName>
        <fullName evidence="4">AAA+ ATPase domain-containing protein</fullName>
    </recommendedName>
</protein>
<dbReference type="Pfam" id="PF00004">
    <property type="entry name" value="AAA"/>
    <property type="match status" value="1"/>
</dbReference>
<keyword evidence="6" id="KW-1185">Reference proteome</keyword>
<sequence>MADDTCAQYTSPDLHPQRTDSEGSFSLDVLTHENSSFPVDAALVSPAFGNAPSPTTTLVRLSLRAFDSSDAIFRALPCEEISDGSICIPRWLTEAFPKLSSGQATVVEQPGDAAALDSDACLVLEGPLFPLSSAYSTIEAVRTLGDVDLDAIIIRQLQLRLRLMLQEGCLLPLTLVGQTAVFRVLQAPTLPRSDENPISPSQLLVQQPSICAFANPAVRPSPSLPLTGLIWRLATDATKAMLPRSSSLDAAVRPPWEAVLDDIEGLEGFAGTEDQPASAMDATELLRHIHLTQQGQLSPVQVQSRILVEGLAAGRETTLFIQALRGVIACAQRPQPPSSFADCFHLADTATNPSFGWIPLHVAFHLQGGRYVSPQEEPKGQDEESPADTAAAAAAGTVTIEGRLPPYVQTPIGILLRDFVEYLWRTREKRDMPSPPFLVVVGLDAVVPRGGAQEGSTRTLDECMTVLKDFVKGGGRVVGVCESTKWIPSVVSKWFHQDVPPFASPSLHLTWRHRRTLMAHQPSPHSHTDTHSLLSQLPTSVDPTPYMKRLSLAQGAPSAVSWALLDRRLRHPRERRRAAGDVEGGDTASGLEVVGEAYQAVMRELDESVFAWFTNPRLYREYGVTRPPRVLLHGPSGVGKTHILRALAQEHYPAVRVLFAPMTEVFGPYVGDSERKLRRWFAQAARSSPCVLVLEGLETIAFKRERDADTDEYAGERRLLTTLLLALDGIDTDTDQTKDGSHSTAYGVVGTSQVPPSMLEESVVRAGRLERWIGMDGMPSEATQREMVAHWVGEMGSGVGVESVMSRVRAREGERVMPTDLRKMCRDMPSVA</sequence>
<evidence type="ECO:0000313" key="6">
    <source>
        <dbReference type="Proteomes" id="UP000041254"/>
    </source>
</evidence>
<dbReference type="InterPro" id="IPR050168">
    <property type="entry name" value="AAA_ATPase_domain"/>
</dbReference>
<dbReference type="OrthoDB" id="436647at2759"/>
<dbReference type="PANTHER" id="PTHR23077">
    <property type="entry name" value="AAA-FAMILY ATPASE"/>
    <property type="match status" value="1"/>
</dbReference>
<gene>
    <name evidence="5" type="ORF">Vbra_4672</name>
</gene>
<dbReference type="InterPro" id="IPR003593">
    <property type="entry name" value="AAA+_ATPase"/>
</dbReference>
<dbReference type="SUPFAM" id="SSF52540">
    <property type="entry name" value="P-loop containing nucleoside triphosphate hydrolases"/>
    <property type="match status" value="1"/>
</dbReference>
<dbReference type="VEuPathDB" id="CryptoDB:Vbra_4672"/>
<reference evidence="5 6" key="1">
    <citation type="submission" date="2014-11" db="EMBL/GenBank/DDBJ databases">
        <authorList>
            <person name="Zhu J."/>
            <person name="Qi W."/>
            <person name="Song R."/>
        </authorList>
    </citation>
    <scope>NUCLEOTIDE SEQUENCE [LARGE SCALE GENOMIC DNA]</scope>
</reference>
<evidence type="ECO:0000259" key="4">
    <source>
        <dbReference type="SMART" id="SM00382"/>
    </source>
</evidence>
<dbReference type="Proteomes" id="UP000041254">
    <property type="component" value="Unassembled WGS sequence"/>
</dbReference>
<dbReference type="InParanoid" id="A0A0G4E9F5"/>
<dbReference type="PANTHER" id="PTHR23077:SF171">
    <property type="entry name" value="NUCLEAR VALOSIN-CONTAINING PROTEIN-LIKE"/>
    <property type="match status" value="1"/>
</dbReference>
<evidence type="ECO:0000256" key="1">
    <source>
        <dbReference type="ARBA" id="ARBA00022741"/>
    </source>
</evidence>
<feature type="region of interest" description="Disordered" evidence="3">
    <location>
        <begin position="372"/>
        <end position="392"/>
    </location>
</feature>
<dbReference type="GO" id="GO:0016887">
    <property type="term" value="F:ATP hydrolysis activity"/>
    <property type="evidence" value="ECO:0007669"/>
    <property type="project" value="InterPro"/>
</dbReference>
<feature type="region of interest" description="Disordered" evidence="3">
    <location>
        <begin position="1"/>
        <end position="22"/>
    </location>
</feature>
<evidence type="ECO:0000256" key="2">
    <source>
        <dbReference type="ARBA" id="ARBA00022840"/>
    </source>
</evidence>
<dbReference type="Gene3D" id="3.40.50.300">
    <property type="entry name" value="P-loop containing nucleotide triphosphate hydrolases"/>
    <property type="match status" value="1"/>
</dbReference>
<name>A0A0G4E9F5_VITBC</name>
<organism evidence="5 6">
    <name type="scientific">Vitrella brassicaformis (strain CCMP3155)</name>
    <dbReference type="NCBI Taxonomy" id="1169540"/>
    <lineage>
        <taxon>Eukaryota</taxon>
        <taxon>Sar</taxon>
        <taxon>Alveolata</taxon>
        <taxon>Colpodellida</taxon>
        <taxon>Vitrellaceae</taxon>
        <taxon>Vitrella</taxon>
    </lineage>
</organism>
<dbReference type="AlphaFoldDB" id="A0A0G4E9F5"/>
<accession>A0A0G4E9F5</accession>
<keyword evidence="2" id="KW-0067">ATP-binding</keyword>
<dbReference type="SMART" id="SM00382">
    <property type="entry name" value="AAA"/>
    <property type="match status" value="1"/>
</dbReference>
<dbReference type="GO" id="GO:0005524">
    <property type="term" value="F:ATP binding"/>
    <property type="evidence" value="ECO:0007669"/>
    <property type="project" value="UniProtKB-KW"/>
</dbReference>
<proteinExistence type="predicted"/>
<feature type="domain" description="AAA+ ATPase" evidence="4">
    <location>
        <begin position="626"/>
        <end position="779"/>
    </location>
</feature>
<dbReference type="InterPro" id="IPR027417">
    <property type="entry name" value="P-loop_NTPase"/>
</dbReference>
<dbReference type="InterPro" id="IPR003959">
    <property type="entry name" value="ATPase_AAA_core"/>
</dbReference>
<evidence type="ECO:0000313" key="5">
    <source>
        <dbReference type="EMBL" id="CEL92507.1"/>
    </source>
</evidence>
<dbReference type="STRING" id="1169540.A0A0G4E9F5"/>